<feature type="compositionally biased region" description="Low complexity" evidence="6">
    <location>
        <begin position="10"/>
        <end position="19"/>
    </location>
</feature>
<dbReference type="Pfam" id="PF03466">
    <property type="entry name" value="LysR_substrate"/>
    <property type="match status" value="1"/>
</dbReference>
<feature type="region of interest" description="Disordered" evidence="6">
    <location>
        <begin position="1"/>
        <end position="30"/>
    </location>
</feature>
<keyword evidence="2" id="KW-0805">Transcription regulation</keyword>
<feature type="compositionally biased region" description="Basic residues" evidence="6">
    <location>
        <begin position="20"/>
        <end position="30"/>
    </location>
</feature>
<evidence type="ECO:0000256" key="6">
    <source>
        <dbReference type="SAM" id="MobiDB-lite"/>
    </source>
</evidence>
<gene>
    <name evidence="8" type="ORF">DI536_35750</name>
</gene>
<evidence type="ECO:0000313" key="8">
    <source>
        <dbReference type="EMBL" id="PZR03598.1"/>
    </source>
</evidence>
<evidence type="ECO:0000259" key="7">
    <source>
        <dbReference type="PROSITE" id="PS50931"/>
    </source>
</evidence>
<dbReference type="InterPro" id="IPR036390">
    <property type="entry name" value="WH_DNA-bd_sf"/>
</dbReference>
<dbReference type="Pfam" id="PF00126">
    <property type="entry name" value="HTH_1"/>
    <property type="match status" value="1"/>
</dbReference>
<evidence type="ECO:0000256" key="5">
    <source>
        <dbReference type="ARBA" id="ARBA00023163"/>
    </source>
</evidence>
<dbReference type="AlphaFoldDB" id="A0A2W5U4E7"/>
<comment type="caution">
    <text evidence="8">The sequence shown here is derived from an EMBL/GenBank/DDBJ whole genome shotgun (WGS) entry which is preliminary data.</text>
</comment>
<keyword evidence="3" id="KW-0238">DNA-binding</keyword>
<dbReference type="Proteomes" id="UP000249061">
    <property type="component" value="Unassembled WGS sequence"/>
</dbReference>
<dbReference type="Gene3D" id="1.10.10.10">
    <property type="entry name" value="Winged helix-like DNA-binding domain superfamily/Winged helix DNA-binding domain"/>
    <property type="match status" value="1"/>
</dbReference>
<keyword evidence="5" id="KW-0804">Transcription</keyword>
<evidence type="ECO:0000313" key="9">
    <source>
        <dbReference type="Proteomes" id="UP000249061"/>
    </source>
</evidence>
<dbReference type="GO" id="GO:2000142">
    <property type="term" value="P:regulation of DNA-templated transcription initiation"/>
    <property type="evidence" value="ECO:0007669"/>
    <property type="project" value="TreeGrafter"/>
</dbReference>
<dbReference type="GO" id="GO:0003677">
    <property type="term" value="F:DNA binding"/>
    <property type="evidence" value="ECO:0007669"/>
    <property type="project" value="UniProtKB-KW"/>
</dbReference>
<keyword evidence="4" id="KW-0010">Activator</keyword>
<dbReference type="SUPFAM" id="SSF46785">
    <property type="entry name" value="Winged helix' DNA-binding domain"/>
    <property type="match status" value="1"/>
</dbReference>
<evidence type="ECO:0000256" key="2">
    <source>
        <dbReference type="ARBA" id="ARBA00023015"/>
    </source>
</evidence>
<dbReference type="InterPro" id="IPR036388">
    <property type="entry name" value="WH-like_DNA-bd_sf"/>
</dbReference>
<reference evidence="8 9" key="1">
    <citation type="submission" date="2017-08" db="EMBL/GenBank/DDBJ databases">
        <title>Infants hospitalized years apart are colonized by the same room-sourced microbial strains.</title>
        <authorList>
            <person name="Brooks B."/>
            <person name="Olm M.R."/>
            <person name="Firek B.A."/>
            <person name="Baker R."/>
            <person name="Thomas B.C."/>
            <person name="Morowitz M.J."/>
            <person name="Banfield J.F."/>
        </authorList>
    </citation>
    <scope>NUCLEOTIDE SEQUENCE [LARGE SCALE GENOMIC DNA]</scope>
    <source>
        <strain evidence="8">S2_003_000_R2_14</strain>
    </source>
</reference>
<dbReference type="InterPro" id="IPR005119">
    <property type="entry name" value="LysR_subst-bd"/>
</dbReference>
<dbReference type="EMBL" id="QFQP01000080">
    <property type="protein sequence ID" value="PZR03598.1"/>
    <property type="molecule type" value="Genomic_DNA"/>
</dbReference>
<sequence length="379" mass="41429">MRPVRPRLGSQRAQRAAGSPRRRPPVRSRGVRWSSAWPSHLHQGYQFINSDGLTSTVALDDIARMEQASLPRLHYFAVVAREGSLVRAARELGTTHSNLSMQMRALEEELGGDLFERRGRRLVLTALGNEIAWYADEVSRLARDASEVARGHERPRRTPLRVGVVGAIPKALAFRLLEPALTVEGYGPVAARQDTLERLLEELAVGRLHLVLADTAPQQGGTLRLFGHPLGISELALYGTPELAEKYQGDLPGALSGAPLLLPMRGTSLRRSIERWLGEHSVRVRVEGEFDDVGLMRVFGLRGRGIFPVRAAMAAEIEDIGGVVKLGAIPGVTERYFAISVERRVRHPAVNALIESAREKLGARDEAGGAAVTSRSRGG</sequence>
<dbReference type="PANTHER" id="PTHR30293">
    <property type="entry name" value="TRANSCRIPTIONAL REGULATORY PROTEIN NAC-RELATED"/>
    <property type="match status" value="1"/>
</dbReference>
<evidence type="ECO:0000256" key="4">
    <source>
        <dbReference type="ARBA" id="ARBA00023159"/>
    </source>
</evidence>
<feature type="domain" description="HTH lysR-type" evidence="7">
    <location>
        <begin position="73"/>
        <end position="125"/>
    </location>
</feature>
<accession>A0A2W5U4E7</accession>
<protein>
    <submittedName>
        <fullName evidence="8">LysR family transcriptional regulator</fullName>
    </submittedName>
</protein>
<evidence type="ECO:0000256" key="3">
    <source>
        <dbReference type="ARBA" id="ARBA00023125"/>
    </source>
</evidence>
<evidence type="ECO:0000256" key="1">
    <source>
        <dbReference type="ARBA" id="ARBA00009437"/>
    </source>
</evidence>
<dbReference type="GO" id="GO:0003700">
    <property type="term" value="F:DNA-binding transcription factor activity"/>
    <property type="evidence" value="ECO:0007669"/>
    <property type="project" value="InterPro"/>
</dbReference>
<dbReference type="PROSITE" id="PS50931">
    <property type="entry name" value="HTH_LYSR"/>
    <property type="match status" value="1"/>
</dbReference>
<dbReference type="PANTHER" id="PTHR30293:SF2">
    <property type="entry name" value="TRANSCRIPTIONAL ACTIVATOR PROTEIN NHAR"/>
    <property type="match status" value="1"/>
</dbReference>
<organism evidence="8 9">
    <name type="scientific">Archangium gephyra</name>
    <dbReference type="NCBI Taxonomy" id="48"/>
    <lineage>
        <taxon>Bacteria</taxon>
        <taxon>Pseudomonadati</taxon>
        <taxon>Myxococcota</taxon>
        <taxon>Myxococcia</taxon>
        <taxon>Myxococcales</taxon>
        <taxon>Cystobacterineae</taxon>
        <taxon>Archangiaceae</taxon>
        <taxon>Archangium</taxon>
    </lineage>
</organism>
<name>A0A2W5U4E7_9BACT</name>
<dbReference type="Gene3D" id="3.40.190.290">
    <property type="match status" value="1"/>
</dbReference>
<dbReference type="InterPro" id="IPR000847">
    <property type="entry name" value="LysR_HTH_N"/>
</dbReference>
<dbReference type="SUPFAM" id="SSF53850">
    <property type="entry name" value="Periplasmic binding protein-like II"/>
    <property type="match status" value="1"/>
</dbReference>
<comment type="similarity">
    <text evidence="1">Belongs to the LysR transcriptional regulatory family.</text>
</comment>
<proteinExistence type="inferred from homology"/>